<evidence type="ECO:0000256" key="11">
    <source>
        <dbReference type="PROSITE-ProRule" id="PRU00421"/>
    </source>
</evidence>
<evidence type="ECO:0000259" key="14">
    <source>
        <dbReference type="PROSITE" id="PS51098"/>
    </source>
</evidence>
<keyword evidence="4" id="KW-0762">Sugar transport</keyword>
<dbReference type="InterPro" id="IPR011055">
    <property type="entry name" value="Dup_hybrid_motif"/>
</dbReference>
<evidence type="ECO:0000256" key="2">
    <source>
        <dbReference type="ARBA" id="ARBA00022448"/>
    </source>
</evidence>
<dbReference type="InterPro" id="IPR001996">
    <property type="entry name" value="PTS_IIB_1"/>
</dbReference>
<dbReference type="PROSITE" id="PS51093">
    <property type="entry name" value="PTS_EIIA_TYPE_1"/>
    <property type="match status" value="1"/>
</dbReference>
<dbReference type="InterPro" id="IPR003352">
    <property type="entry name" value="PTS_EIIC"/>
</dbReference>
<keyword evidence="7 12" id="KW-0812">Transmembrane</keyword>
<name>A0A7X0X7D1_9LIST</name>
<feature type="transmembrane region" description="Helical" evidence="12">
    <location>
        <begin position="357"/>
        <end position="376"/>
    </location>
</feature>
<feature type="transmembrane region" description="Helical" evidence="12">
    <location>
        <begin position="242"/>
        <end position="267"/>
    </location>
</feature>
<evidence type="ECO:0000313" key="16">
    <source>
        <dbReference type="EMBL" id="MBC1488894.1"/>
    </source>
</evidence>
<feature type="transmembrane region" description="Helical" evidence="12">
    <location>
        <begin position="287"/>
        <end position="313"/>
    </location>
</feature>
<evidence type="ECO:0000256" key="12">
    <source>
        <dbReference type="SAM" id="Phobius"/>
    </source>
</evidence>
<evidence type="ECO:0000259" key="13">
    <source>
        <dbReference type="PROSITE" id="PS51093"/>
    </source>
</evidence>
<evidence type="ECO:0000256" key="8">
    <source>
        <dbReference type="ARBA" id="ARBA00022777"/>
    </source>
</evidence>
<evidence type="ECO:0000256" key="6">
    <source>
        <dbReference type="ARBA" id="ARBA00022683"/>
    </source>
</evidence>
<feature type="transmembrane region" description="Helical" evidence="12">
    <location>
        <begin position="112"/>
        <end position="140"/>
    </location>
</feature>
<keyword evidence="2" id="KW-0813">Transport</keyword>
<dbReference type="SUPFAM" id="SSF51261">
    <property type="entry name" value="Duplicated hybrid motif"/>
    <property type="match status" value="1"/>
</dbReference>
<dbReference type="NCBIfam" id="TIGR01995">
    <property type="entry name" value="PTS-II-ABC-beta"/>
    <property type="match status" value="1"/>
</dbReference>
<dbReference type="PROSITE" id="PS51098">
    <property type="entry name" value="PTS_EIIB_TYPE_1"/>
    <property type="match status" value="1"/>
</dbReference>
<dbReference type="GO" id="GO:0016301">
    <property type="term" value="F:kinase activity"/>
    <property type="evidence" value="ECO:0007669"/>
    <property type="project" value="UniProtKB-KW"/>
</dbReference>
<dbReference type="GO" id="GO:0008982">
    <property type="term" value="F:protein-N(PI)-phosphohistidine-sugar phosphotransferase activity"/>
    <property type="evidence" value="ECO:0007669"/>
    <property type="project" value="InterPro"/>
</dbReference>
<dbReference type="GO" id="GO:0009401">
    <property type="term" value="P:phosphoenolpyruvate-dependent sugar phosphotransferase system"/>
    <property type="evidence" value="ECO:0007669"/>
    <property type="project" value="UniProtKB-KW"/>
</dbReference>
<dbReference type="GO" id="GO:0090589">
    <property type="term" value="F:protein-phosphocysteine-trehalose phosphotransferase system transporter activity"/>
    <property type="evidence" value="ECO:0007669"/>
    <property type="project" value="TreeGrafter"/>
</dbReference>
<keyword evidence="10 12" id="KW-0472">Membrane</keyword>
<evidence type="ECO:0000259" key="15">
    <source>
        <dbReference type="PROSITE" id="PS51103"/>
    </source>
</evidence>
<reference evidence="16 17" key="1">
    <citation type="submission" date="2020-03" db="EMBL/GenBank/DDBJ databases">
        <title>Soil Listeria distribution.</title>
        <authorList>
            <person name="Liao J."/>
            <person name="Wiedmann M."/>
        </authorList>
    </citation>
    <scope>NUCLEOTIDE SEQUENCE [LARGE SCALE GENOMIC DNA]</scope>
    <source>
        <strain evidence="16 17">FSL L7-1554</strain>
    </source>
</reference>
<dbReference type="PROSITE" id="PS01035">
    <property type="entry name" value="PTS_EIIB_TYPE_1_CYS"/>
    <property type="match status" value="1"/>
</dbReference>
<dbReference type="Proteomes" id="UP000561617">
    <property type="component" value="Unassembled WGS sequence"/>
</dbReference>
<dbReference type="EMBL" id="JAASTW010000008">
    <property type="protein sequence ID" value="MBC1488894.1"/>
    <property type="molecule type" value="Genomic_DNA"/>
</dbReference>
<dbReference type="NCBIfam" id="TIGR00830">
    <property type="entry name" value="PTBA"/>
    <property type="match status" value="1"/>
</dbReference>
<dbReference type="InterPro" id="IPR036878">
    <property type="entry name" value="Glu_permease_IIB"/>
</dbReference>
<feature type="transmembrane region" description="Helical" evidence="12">
    <location>
        <begin position="146"/>
        <end position="166"/>
    </location>
</feature>
<dbReference type="Pfam" id="PF02378">
    <property type="entry name" value="PTS_EIIC"/>
    <property type="match status" value="1"/>
</dbReference>
<dbReference type="InterPro" id="IPR013013">
    <property type="entry name" value="PTS_EIIC_1"/>
</dbReference>
<feature type="transmembrane region" description="Helical" evidence="12">
    <location>
        <begin position="211"/>
        <end position="230"/>
    </location>
</feature>
<feature type="domain" description="PTS EIIA type-1" evidence="13">
    <location>
        <begin position="488"/>
        <end position="591"/>
    </location>
</feature>
<feature type="transmembrane region" description="Helical" evidence="12">
    <location>
        <begin position="325"/>
        <end position="345"/>
    </location>
</feature>
<evidence type="ECO:0000256" key="5">
    <source>
        <dbReference type="ARBA" id="ARBA00022679"/>
    </source>
</evidence>
<accession>A0A7X0X7D1</accession>
<dbReference type="InterPro" id="IPR050558">
    <property type="entry name" value="PTS_Sugar-Specific_Components"/>
</dbReference>
<dbReference type="AlphaFoldDB" id="A0A7X0X7D1"/>
<dbReference type="PROSITE" id="PS51103">
    <property type="entry name" value="PTS_EIIC_TYPE_1"/>
    <property type="match status" value="1"/>
</dbReference>
<comment type="caution">
    <text evidence="16">The sequence shown here is derived from an EMBL/GenBank/DDBJ whole genome shotgun (WGS) entry which is preliminary data.</text>
</comment>
<sequence>MDYSQLAKEIIQAVGGKNNVNEVFHCITRLRFQLKDQSKVDVAKLKSLDKVMGTNVSGTQFQIIIGNDVPKVFDAMTELNPAWKNKADNAAKPKSKGVKGFFSNMFDAISGVFAPILPAIAGAGLLKGFMALFVSFGWLAANTETYRILMAIGDGVFYFLPILVAVSAARKFGANMYVGLAVSAALLYPDLTALLAKGVTTHFLGLPVTSVSYAYSVIPILIAMWFMAVVERNVDKIIPSSLKLLFVPLITMFIVVPVTLIVIGPLGTFVGDGISGGINWLLNNGGLFAGLILGGAMAIIVMTGMHYAIVPFIISNLAKYGYDKFLPLTYISNMSQAGATFGVFFRSKDKKVKSLAFSTGLTALMGVTEPAMYGINIVYKRPFMASIIGGAAGGGFAMLFGVKAYVLTGNGGIPGLPGLVGDTFVYALIAMALAFVVSLIFSYIFGIDETVGLADLNETPKTGDTVQVDETLNAPVYGEMKNIKEVSDATFADEMMGKSAAFLPTEGKLFSPVNGTIISVFKTKHAIAIKSDSGAEILLHVGIDTVKLDGKYFEAHVKTGDIVEQGDLLLTFDAEKIKENYDLTTIMAVTNTNDYAAVELVGSGVMTPKSQVLELRSEANNE</sequence>
<evidence type="ECO:0000256" key="9">
    <source>
        <dbReference type="ARBA" id="ARBA00022989"/>
    </source>
</evidence>
<dbReference type="Gene3D" id="3.30.1360.60">
    <property type="entry name" value="Glucose permease domain IIB"/>
    <property type="match status" value="1"/>
</dbReference>
<dbReference type="PANTHER" id="PTHR30175">
    <property type="entry name" value="PHOSPHOTRANSFERASE SYSTEM TRANSPORT PROTEIN"/>
    <property type="match status" value="1"/>
</dbReference>
<evidence type="ECO:0000256" key="10">
    <source>
        <dbReference type="ARBA" id="ARBA00023136"/>
    </source>
</evidence>
<evidence type="ECO:0000256" key="3">
    <source>
        <dbReference type="ARBA" id="ARBA00022475"/>
    </source>
</evidence>
<evidence type="ECO:0000313" key="17">
    <source>
        <dbReference type="Proteomes" id="UP000561617"/>
    </source>
</evidence>
<keyword evidence="8" id="KW-0418">Kinase</keyword>
<comment type="subcellular location">
    <subcellularLocation>
        <location evidence="1">Cell membrane</location>
        <topology evidence="1">Multi-pass membrane protein</topology>
    </subcellularLocation>
</comment>
<evidence type="ECO:0000256" key="7">
    <source>
        <dbReference type="ARBA" id="ARBA00022692"/>
    </source>
</evidence>
<dbReference type="Pfam" id="PF00367">
    <property type="entry name" value="PTS_EIIB"/>
    <property type="match status" value="1"/>
</dbReference>
<dbReference type="CDD" id="cd00212">
    <property type="entry name" value="PTS_IIB_glc"/>
    <property type="match status" value="1"/>
</dbReference>
<feature type="transmembrane region" description="Helical" evidence="12">
    <location>
        <begin position="178"/>
        <end position="199"/>
    </location>
</feature>
<dbReference type="FunFam" id="3.30.1360.60:FF:000001">
    <property type="entry name" value="PTS system glucose-specific IIBC component PtsG"/>
    <property type="match status" value="1"/>
</dbReference>
<feature type="domain" description="PTS EIIB type-1" evidence="14">
    <location>
        <begin position="4"/>
        <end position="86"/>
    </location>
</feature>
<organism evidence="16 17">
    <name type="scientific">Listeria immobilis</name>
    <dbReference type="NCBI Taxonomy" id="2713502"/>
    <lineage>
        <taxon>Bacteria</taxon>
        <taxon>Bacillati</taxon>
        <taxon>Bacillota</taxon>
        <taxon>Bacilli</taxon>
        <taxon>Bacillales</taxon>
        <taxon>Listeriaceae</taxon>
        <taxon>Listeria</taxon>
    </lineage>
</organism>
<protein>
    <submittedName>
        <fullName evidence="16">PTS transporter subunit EIIC</fullName>
    </submittedName>
</protein>
<dbReference type="PANTHER" id="PTHR30175:SF1">
    <property type="entry name" value="PTS SYSTEM ARBUTIN-, CELLOBIOSE-, AND SALICIN-SPECIFIC EIIBC COMPONENT-RELATED"/>
    <property type="match status" value="1"/>
</dbReference>
<evidence type="ECO:0000256" key="4">
    <source>
        <dbReference type="ARBA" id="ARBA00022597"/>
    </source>
</evidence>
<dbReference type="FunFam" id="2.70.70.10:FF:000001">
    <property type="entry name" value="PTS system glucose-specific IIA component"/>
    <property type="match status" value="1"/>
</dbReference>
<gene>
    <name evidence="16" type="ORF">HCJ38_07685</name>
</gene>
<keyword evidence="9 12" id="KW-1133">Transmembrane helix</keyword>
<dbReference type="InterPro" id="IPR018113">
    <property type="entry name" value="PTrfase_EIIB_Cys"/>
</dbReference>
<dbReference type="InterPro" id="IPR001127">
    <property type="entry name" value="PTS_EIIA_1_perm"/>
</dbReference>
<dbReference type="Pfam" id="PF00358">
    <property type="entry name" value="PTS_EIIA_1"/>
    <property type="match status" value="1"/>
</dbReference>
<feature type="transmembrane region" description="Helical" evidence="12">
    <location>
        <begin position="424"/>
        <end position="445"/>
    </location>
</feature>
<dbReference type="GO" id="GO:0005886">
    <property type="term" value="C:plasma membrane"/>
    <property type="evidence" value="ECO:0007669"/>
    <property type="project" value="UniProtKB-SubCell"/>
</dbReference>
<feature type="domain" description="PTS EIIC type-1" evidence="15">
    <location>
        <begin position="107"/>
        <end position="457"/>
    </location>
</feature>
<keyword evidence="5" id="KW-0808">Transferase</keyword>
<feature type="active site" description="Phosphocysteine intermediate; for EIIB activity" evidence="11">
    <location>
        <position position="26"/>
    </location>
</feature>
<dbReference type="InterPro" id="IPR011297">
    <property type="entry name" value="PTS_IIABC_b_glu"/>
</dbReference>
<dbReference type="Gene3D" id="2.70.70.10">
    <property type="entry name" value="Glucose Permease (Domain IIA)"/>
    <property type="match status" value="1"/>
</dbReference>
<keyword evidence="3" id="KW-1003">Cell membrane</keyword>
<dbReference type="RefSeq" id="WP_185380998.1">
    <property type="nucleotide sequence ID" value="NZ_JAASTW010000008.1"/>
</dbReference>
<feature type="transmembrane region" description="Helical" evidence="12">
    <location>
        <begin position="383"/>
        <end position="404"/>
    </location>
</feature>
<dbReference type="PROSITE" id="PS00371">
    <property type="entry name" value="PTS_EIIA_TYPE_1_HIS"/>
    <property type="match status" value="1"/>
</dbReference>
<keyword evidence="6" id="KW-0598">Phosphotransferase system</keyword>
<proteinExistence type="predicted"/>
<dbReference type="GO" id="GO:0015771">
    <property type="term" value="P:trehalose transport"/>
    <property type="evidence" value="ECO:0007669"/>
    <property type="project" value="TreeGrafter"/>
</dbReference>
<evidence type="ECO:0000256" key="1">
    <source>
        <dbReference type="ARBA" id="ARBA00004651"/>
    </source>
</evidence>
<dbReference type="SUPFAM" id="SSF55604">
    <property type="entry name" value="Glucose permease domain IIB"/>
    <property type="match status" value="1"/>
</dbReference>